<dbReference type="GO" id="GO:0008270">
    <property type="term" value="F:zinc ion binding"/>
    <property type="evidence" value="ECO:0007669"/>
    <property type="project" value="UniProtKB-KW"/>
</dbReference>
<dbReference type="PANTHER" id="PTHR13173:SF10">
    <property type="entry name" value="WW DOMAIN-BINDING PROTEIN 4"/>
    <property type="match status" value="1"/>
</dbReference>
<dbReference type="SMART" id="SM00451">
    <property type="entry name" value="ZnF_U1"/>
    <property type="match status" value="1"/>
</dbReference>
<feature type="compositionally biased region" description="Basic and acidic residues" evidence="4">
    <location>
        <begin position="225"/>
        <end position="245"/>
    </location>
</feature>
<dbReference type="Gene3D" id="3.30.160.60">
    <property type="entry name" value="Classic Zinc Finger"/>
    <property type="match status" value="1"/>
</dbReference>
<dbReference type="PANTHER" id="PTHR13173">
    <property type="entry name" value="WW DOMAIN BINDING PROTEIN 4"/>
    <property type="match status" value="1"/>
</dbReference>
<feature type="compositionally biased region" description="Basic and acidic residues" evidence="4">
    <location>
        <begin position="47"/>
        <end position="67"/>
    </location>
</feature>
<dbReference type="InterPro" id="IPR036236">
    <property type="entry name" value="Znf_C2H2_sf"/>
</dbReference>
<evidence type="ECO:0000313" key="7">
    <source>
        <dbReference type="Proteomes" id="UP000749293"/>
    </source>
</evidence>
<name>A0A9P4YU16_9HYPO</name>
<dbReference type="Pfam" id="PF06220">
    <property type="entry name" value="zf-U1"/>
    <property type="match status" value="1"/>
</dbReference>
<dbReference type="GO" id="GO:0003723">
    <property type="term" value="F:RNA binding"/>
    <property type="evidence" value="ECO:0007669"/>
    <property type="project" value="TreeGrafter"/>
</dbReference>
<evidence type="ECO:0000256" key="3">
    <source>
        <dbReference type="ARBA" id="ARBA00022833"/>
    </source>
</evidence>
<dbReference type="InterPro" id="IPR013085">
    <property type="entry name" value="U1-CZ_Znf_C2H2"/>
</dbReference>
<dbReference type="GeneID" id="55973881"/>
<evidence type="ECO:0000256" key="4">
    <source>
        <dbReference type="SAM" id="MobiDB-lite"/>
    </source>
</evidence>
<dbReference type="GO" id="GO:0000398">
    <property type="term" value="P:mRNA splicing, via spliceosome"/>
    <property type="evidence" value="ECO:0007669"/>
    <property type="project" value="InterPro"/>
</dbReference>
<gene>
    <name evidence="6" type="ORF">GMORB2_7658</name>
</gene>
<sequence>MSEHWKSTPRYWCKHCACYVRDTKLERQNHEATGRHQGNLKRFLRELHRGHEREEREKERARQEIERVNGIVSGSGSGSGAGPSSKTSFSFSTKSSPSGTGAGAGAPRADDAQLRKQREQLAEMGVAMPSELRPEMALVGEWQVMSTRVIRDDDRDNKEKLATGVRKREATEDQKEEEDAVRSLFKKPRRWGRDSKSVPQDEDAELDALLNGSVFTKSDGADSAGEVKREEGKKEEEDKVPAIKEEVDDENIQLPVSEAAKAEDAATSGGKVKPEESAPAAKKEVDDESILATEAVKAEVPVINGHFKSEESAPASATPSAPPLIAFKKRKAKGTMRQK</sequence>
<keyword evidence="1" id="KW-0479">Metal-binding</keyword>
<evidence type="ECO:0000259" key="5">
    <source>
        <dbReference type="SMART" id="SM00451"/>
    </source>
</evidence>
<comment type="caution">
    <text evidence="6">The sequence shown here is derived from an EMBL/GenBank/DDBJ whole genome shotgun (WGS) entry which is preliminary data.</text>
</comment>
<feature type="region of interest" description="Disordered" evidence="4">
    <location>
        <begin position="308"/>
        <end position="339"/>
    </location>
</feature>
<dbReference type="InterPro" id="IPR040023">
    <property type="entry name" value="WBP4"/>
</dbReference>
<dbReference type="AlphaFoldDB" id="A0A9P4YU16"/>
<dbReference type="EMBL" id="JAANYQ010000010">
    <property type="protein sequence ID" value="KAF4122065.1"/>
    <property type="molecule type" value="Genomic_DNA"/>
</dbReference>
<organism evidence="6 7">
    <name type="scientific">Geosmithia morbida</name>
    <dbReference type="NCBI Taxonomy" id="1094350"/>
    <lineage>
        <taxon>Eukaryota</taxon>
        <taxon>Fungi</taxon>
        <taxon>Dikarya</taxon>
        <taxon>Ascomycota</taxon>
        <taxon>Pezizomycotina</taxon>
        <taxon>Sordariomycetes</taxon>
        <taxon>Hypocreomycetidae</taxon>
        <taxon>Hypocreales</taxon>
        <taxon>Bionectriaceae</taxon>
        <taxon>Geosmithia</taxon>
    </lineage>
</organism>
<keyword evidence="2" id="KW-0863">Zinc-finger</keyword>
<keyword evidence="3" id="KW-0862">Zinc</keyword>
<dbReference type="OrthoDB" id="191651at2759"/>
<feature type="compositionally biased region" description="Basic and acidic residues" evidence="4">
    <location>
        <begin position="272"/>
        <end position="285"/>
    </location>
</feature>
<reference evidence="6" key="1">
    <citation type="submission" date="2020-03" db="EMBL/GenBank/DDBJ databases">
        <title>Site-based positive gene gene selection in Geosmithia morbida across the United States reveals a broad range of putative effectors and factors for local host and environmental adapation.</title>
        <authorList>
            <person name="Onufrak A."/>
            <person name="Murdoch R.W."/>
            <person name="Gazis R."/>
            <person name="Huff M."/>
            <person name="Staton M."/>
            <person name="Klingeman W."/>
            <person name="Hadziabdic D."/>
        </authorList>
    </citation>
    <scope>NUCLEOTIDE SEQUENCE</scope>
    <source>
        <strain evidence="6">1262</strain>
    </source>
</reference>
<feature type="compositionally biased region" description="Basic residues" evidence="4">
    <location>
        <begin position="327"/>
        <end position="339"/>
    </location>
</feature>
<feature type="compositionally biased region" description="Low complexity" evidence="4">
    <location>
        <begin position="82"/>
        <end position="99"/>
    </location>
</feature>
<accession>A0A9P4YU16</accession>
<dbReference type="SUPFAM" id="SSF57667">
    <property type="entry name" value="beta-beta-alpha zinc fingers"/>
    <property type="match status" value="1"/>
</dbReference>
<evidence type="ECO:0000256" key="2">
    <source>
        <dbReference type="ARBA" id="ARBA00022771"/>
    </source>
</evidence>
<dbReference type="InterPro" id="IPR003604">
    <property type="entry name" value="Matrin/U1-like-C_Znf_C2H2"/>
</dbReference>
<proteinExistence type="predicted"/>
<protein>
    <submittedName>
        <fullName evidence="6">U1 zinc finger</fullName>
    </submittedName>
</protein>
<dbReference type="Proteomes" id="UP000749293">
    <property type="component" value="Unassembled WGS sequence"/>
</dbReference>
<feature type="region of interest" description="Disordered" evidence="4">
    <location>
        <begin position="47"/>
        <end position="114"/>
    </location>
</feature>
<evidence type="ECO:0000256" key="1">
    <source>
        <dbReference type="ARBA" id="ARBA00022723"/>
    </source>
</evidence>
<evidence type="ECO:0000313" key="6">
    <source>
        <dbReference type="EMBL" id="KAF4122065.1"/>
    </source>
</evidence>
<dbReference type="RefSeq" id="XP_035320717.1">
    <property type="nucleotide sequence ID" value="XM_035469623.1"/>
</dbReference>
<feature type="region of interest" description="Disordered" evidence="4">
    <location>
        <begin position="154"/>
        <end position="288"/>
    </location>
</feature>
<keyword evidence="7" id="KW-1185">Reference proteome</keyword>
<dbReference type="GO" id="GO:0071011">
    <property type="term" value="C:precatalytic spliceosome"/>
    <property type="evidence" value="ECO:0007669"/>
    <property type="project" value="TreeGrafter"/>
</dbReference>
<feature type="compositionally biased region" description="Basic and acidic residues" evidence="4">
    <location>
        <begin position="154"/>
        <end position="173"/>
    </location>
</feature>
<feature type="domain" description="U1-type" evidence="5">
    <location>
        <begin position="8"/>
        <end position="43"/>
    </location>
</feature>